<evidence type="ECO:0000313" key="3">
    <source>
        <dbReference type="Proteomes" id="UP001203297"/>
    </source>
</evidence>
<dbReference type="Proteomes" id="UP001203297">
    <property type="component" value="Unassembled WGS sequence"/>
</dbReference>
<comment type="caution">
    <text evidence="2">The sequence shown here is derived from an EMBL/GenBank/DDBJ whole genome shotgun (WGS) entry which is preliminary data.</text>
</comment>
<keyword evidence="3" id="KW-1185">Reference proteome</keyword>
<proteinExistence type="predicted"/>
<gene>
    <name evidence="2" type="ORF">B0F90DRAFT_852491</name>
</gene>
<feature type="region of interest" description="Disordered" evidence="1">
    <location>
        <begin position="63"/>
        <end position="88"/>
    </location>
</feature>
<dbReference type="AlphaFoldDB" id="A0AAD4QIM7"/>
<dbReference type="EMBL" id="WTXG01000320">
    <property type="protein sequence ID" value="KAI0289409.1"/>
    <property type="molecule type" value="Genomic_DNA"/>
</dbReference>
<name>A0AAD4QIM7_9AGAM</name>
<evidence type="ECO:0000256" key="1">
    <source>
        <dbReference type="SAM" id="MobiDB-lite"/>
    </source>
</evidence>
<accession>A0AAD4QIM7</accession>
<protein>
    <submittedName>
        <fullName evidence="2">Uncharacterized protein</fullName>
    </submittedName>
</protein>
<evidence type="ECO:0000313" key="2">
    <source>
        <dbReference type="EMBL" id="KAI0289409.1"/>
    </source>
</evidence>
<reference evidence="2" key="1">
    <citation type="journal article" date="2022" name="New Phytol.">
        <title>Evolutionary transition to the ectomycorrhizal habit in the genomes of a hyperdiverse lineage of mushroom-forming fungi.</title>
        <authorList>
            <person name="Looney B."/>
            <person name="Miyauchi S."/>
            <person name="Morin E."/>
            <person name="Drula E."/>
            <person name="Courty P.E."/>
            <person name="Kohler A."/>
            <person name="Kuo A."/>
            <person name="LaButti K."/>
            <person name="Pangilinan J."/>
            <person name="Lipzen A."/>
            <person name="Riley R."/>
            <person name="Andreopoulos W."/>
            <person name="He G."/>
            <person name="Johnson J."/>
            <person name="Nolan M."/>
            <person name="Tritt A."/>
            <person name="Barry K.W."/>
            <person name="Grigoriev I.V."/>
            <person name="Nagy L.G."/>
            <person name="Hibbett D."/>
            <person name="Henrissat B."/>
            <person name="Matheny P.B."/>
            <person name="Labbe J."/>
            <person name="Martin F.M."/>
        </authorList>
    </citation>
    <scope>NUCLEOTIDE SEQUENCE</scope>
    <source>
        <strain evidence="2">BPL690</strain>
    </source>
</reference>
<organism evidence="2 3">
    <name type="scientific">Multifurca ochricompacta</name>
    <dbReference type="NCBI Taxonomy" id="376703"/>
    <lineage>
        <taxon>Eukaryota</taxon>
        <taxon>Fungi</taxon>
        <taxon>Dikarya</taxon>
        <taxon>Basidiomycota</taxon>
        <taxon>Agaricomycotina</taxon>
        <taxon>Agaricomycetes</taxon>
        <taxon>Russulales</taxon>
        <taxon>Russulaceae</taxon>
        <taxon>Multifurca</taxon>
    </lineage>
</organism>
<feature type="compositionally biased region" description="Basic and acidic residues" evidence="1">
    <location>
        <begin position="67"/>
        <end position="88"/>
    </location>
</feature>
<sequence>MSANHEETNTVKSFSVHSDAVHEDTSVGKKVGQGVFGALNVVHGIGEAIRGLAIDIADFGNGSGKSISEEGKAEVKEGVKQMESSVHR</sequence>